<evidence type="ECO:0000256" key="1">
    <source>
        <dbReference type="SAM" id="MobiDB-lite"/>
    </source>
</evidence>
<evidence type="ECO:0000313" key="2">
    <source>
        <dbReference type="EMBL" id="CAE7261803.1"/>
    </source>
</evidence>
<organism evidence="2 3">
    <name type="scientific">Symbiodinium pilosum</name>
    <name type="common">Dinoflagellate</name>
    <dbReference type="NCBI Taxonomy" id="2952"/>
    <lineage>
        <taxon>Eukaryota</taxon>
        <taxon>Sar</taxon>
        <taxon>Alveolata</taxon>
        <taxon>Dinophyceae</taxon>
        <taxon>Suessiales</taxon>
        <taxon>Symbiodiniaceae</taxon>
        <taxon>Symbiodinium</taxon>
    </lineage>
</organism>
<protein>
    <submittedName>
        <fullName evidence="2">ABCG24 protein</fullName>
    </submittedName>
</protein>
<accession>A0A812M9D9</accession>
<reference evidence="2" key="1">
    <citation type="submission" date="2021-02" db="EMBL/GenBank/DDBJ databases">
        <authorList>
            <person name="Dougan E. K."/>
            <person name="Rhodes N."/>
            <person name="Thang M."/>
            <person name="Chan C."/>
        </authorList>
    </citation>
    <scope>NUCLEOTIDE SEQUENCE</scope>
</reference>
<sequence length="270" mass="29776">MPFNGTVDEEEFCELPPLLAGREVLPFLQQFGFLANTPLDWQKGPFPELRLSVASHSSSGRHVFYNVECTLWRASQTGGYSFPKEDLASQACQPWLVWRASRRLAHLRQGLHDLVKQHLGSSYKTYFCRVPFAQRFRPAGTTERLDNWCRRLAYCLSSRLVPPIVAANVLRVLGAPNLKDSELPGVDFFQVDSMSPTEIPEEGAESLTTRSYPSEGVQALSSPSATPEAAVQHSAQVPVPRCVDILLPGLEDGDDSDGDRVEAQSTGSSA</sequence>
<dbReference type="AlphaFoldDB" id="A0A812M9D9"/>
<dbReference type="Proteomes" id="UP000649617">
    <property type="component" value="Unassembled WGS sequence"/>
</dbReference>
<name>A0A812M9D9_SYMPI</name>
<dbReference type="OrthoDB" id="6512918at2759"/>
<keyword evidence="3" id="KW-1185">Reference proteome</keyword>
<feature type="region of interest" description="Disordered" evidence="1">
    <location>
        <begin position="195"/>
        <end position="270"/>
    </location>
</feature>
<comment type="caution">
    <text evidence="2">The sequence shown here is derived from an EMBL/GenBank/DDBJ whole genome shotgun (WGS) entry which is preliminary data.</text>
</comment>
<proteinExistence type="predicted"/>
<evidence type="ECO:0000313" key="3">
    <source>
        <dbReference type="Proteomes" id="UP000649617"/>
    </source>
</evidence>
<dbReference type="EMBL" id="CAJNIZ010007847">
    <property type="protein sequence ID" value="CAE7261803.1"/>
    <property type="molecule type" value="Genomic_DNA"/>
</dbReference>
<gene>
    <name evidence="2" type="primary">ABCG24</name>
    <name evidence="2" type="ORF">SPIL2461_LOCUS5508</name>
</gene>